<dbReference type="Proteomes" id="UP000663845">
    <property type="component" value="Unassembled WGS sequence"/>
</dbReference>
<evidence type="ECO:0000313" key="1">
    <source>
        <dbReference type="EMBL" id="CAF0805911.1"/>
    </source>
</evidence>
<dbReference type="AlphaFoldDB" id="A0A819AXY0"/>
<organism evidence="2 3">
    <name type="scientific">Adineta steineri</name>
    <dbReference type="NCBI Taxonomy" id="433720"/>
    <lineage>
        <taxon>Eukaryota</taxon>
        <taxon>Metazoa</taxon>
        <taxon>Spiralia</taxon>
        <taxon>Gnathifera</taxon>
        <taxon>Rotifera</taxon>
        <taxon>Eurotatoria</taxon>
        <taxon>Bdelloidea</taxon>
        <taxon>Adinetida</taxon>
        <taxon>Adinetidae</taxon>
        <taxon>Adineta</taxon>
    </lineage>
</organism>
<reference evidence="2" key="1">
    <citation type="submission" date="2021-02" db="EMBL/GenBank/DDBJ databases">
        <authorList>
            <person name="Nowell W R."/>
        </authorList>
    </citation>
    <scope>NUCLEOTIDE SEQUENCE</scope>
</reference>
<dbReference type="EMBL" id="CAJOAZ010001255">
    <property type="protein sequence ID" value="CAF3789397.1"/>
    <property type="molecule type" value="Genomic_DNA"/>
</dbReference>
<dbReference type="EMBL" id="CAJNOG010000033">
    <property type="protein sequence ID" value="CAF0805911.1"/>
    <property type="molecule type" value="Genomic_DNA"/>
</dbReference>
<evidence type="ECO:0000313" key="2">
    <source>
        <dbReference type="EMBL" id="CAF3789397.1"/>
    </source>
</evidence>
<gene>
    <name evidence="1" type="ORF">JYZ213_LOCUS5509</name>
    <name evidence="2" type="ORF">OXD698_LOCUS17585</name>
</gene>
<protein>
    <submittedName>
        <fullName evidence="2">Uncharacterized protein</fullName>
    </submittedName>
</protein>
<sequence>MAFRFENLADANMVRYIMSVGVRTDGELKESQRPQPRLHPYPSVHLWSVIGGLTLITKNHECIFVNDPQSIDPGAEAFAAYSIEYLVNAWTACAARTISWKKSNQATGGILAIGLPRRWMQKENI</sequence>
<dbReference type="Proteomes" id="UP000663844">
    <property type="component" value="Unassembled WGS sequence"/>
</dbReference>
<evidence type="ECO:0000313" key="3">
    <source>
        <dbReference type="Proteomes" id="UP000663844"/>
    </source>
</evidence>
<comment type="caution">
    <text evidence="2">The sequence shown here is derived from an EMBL/GenBank/DDBJ whole genome shotgun (WGS) entry which is preliminary data.</text>
</comment>
<accession>A0A819AXY0</accession>
<proteinExistence type="predicted"/>
<name>A0A819AXY0_9BILA</name>